<dbReference type="GO" id="GO:0016020">
    <property type="term" value="C:membrane"/>
    <property type="evidence" value="ECO:0007669"/>
    <property type="project" value="UniProtKB-SubCell"/>
</dbReference>
<feature type="region of interest" description="Disordered" evidence="9">
    <location>
        <begin position="2181"/>
        <end position="2217"/>
    </location>
</feature>
<dbReference type="SUPFAM" id="SSF81324">
    <property type="entry name" value="Voltage-gated potassium channels"/>
    <property type="match status" value="1"/>
</dbReference>
<proteinExistence type="predicted"/>
<feature type="compositionally biased region" description="Polar residues" evidence="9">
    <location>
        <begin position="2073"/>
        <end position="2085"/>
    </location>
</feature>
<dbReference type="Gene3D" id="1.20.120.350">
    <property type="entry name" value="Voltage-gated potassium channels. Chain C"/>
    <property type="match status" value="1"/>
</dbReference>
<dbReference type="Pfam" id="PF19028">
    <property type="entry name" value="TSP1_spondin"/>
    <property type="match status" value="4"/>
</dbReference>
<feature type="compositionally biased region" description="Low complexity" evidence="9">
    <location>
        <begin position="550"/>
        <end position="562"/>
    </location>
</feature>
<feature type="compositionally biased region" description="Gly residues" evidence="9">
    <location>
        <begin position="578"/>
        <end position="590"/>
    </location>
</feature>
<dbReference type="GO" id="GO:0005509">
    <property type="term" value="F:calcium ion binding"/>
    <property type="evidence" value="ECO:0007669"/>
    <property type="project" value="InterPro"/>
</dbReference>
<name>A0AA36I3I0_9DINO</name>
<dbReference type="InterPro" id="IPR005821">
    <property type="entry name" value="Ion_trans_dom"/>
</dbReference>
<evidence type="ECO:0000259" key="11">
    <source>
        <dbReference type="PROSITE" id="PS50222"/>
    </source>
</evidence>
<feature type="compositionally biased region" description="Gly residues" evidence="9">
    <location>
        <begin position="455"/>
        <end position="467"/>
    </location>
</feature>
<keyword evidence="5 10" id="KW-1133">Transmembrane helix</keyword>
<feature type="compositionally biased region" description="Polar residues" evidence="9">
    <location>
        <begin position="380"/>
        <end position="395"/>
    </location>
</feature>
<feature type="compositionally biased region" description="Low complexity" evidence="9">
    <location>
        <begin position="427"/>
        <end position="441"/>
    </location>
</feature>
<evidence type="ECO:0000256" key="1">
    <source>
        <dbReference type="ARBA" id="ARBA00004141"/>
    </source>
</evidence>
<keyword evidence="2 10" id="KW-0812">Transmembrane</keyword>
<feature type="compositionally biased region" description="Low complexity" evidence="9">
    <location>
        <begin position="509"/>
        <end position="521"/>
    </location>
</feature>
<organism evidence="12 13">
    <name type="scientific">Effrenium voratum</name>
    <dbReference type="NCBI Taxonomy" id="2562239"/>
    <lineage>
        <taxon>Eukaryota</taxon>
        <taxon>Sar</taxon>
        <taxon>Alveolata</taxon>
        <taxon>Dinophyceae</taxon>
        <taxon>Suessiales</taxon>
        <taxon>Symbiodiniaceae</taxon>
        <taxon>Effrenium</taxon>
    </lineage>
</organism>
<dbReference type="Pfam" id="PF00520">
    <property type="entry name" value="Ion_trans"/>
    <property type="match status" value="1"/>
</dbReference>
<feature type="compositionally biased region" description="Low complexity" evidence="9">
    <location>
        <begin position="468"/>
        <end position="480"/>
    </location>
</feature>
<evidence type="ECO:0000256" key="10">
    <source>
        <dbReference type="SAM" id="Phobius"/>
    </source>
</evidence>
<feature type="domain" description="EF-hand" evidence="11">
    <location>
        <begin position="2545"/>
        <end position="2580"/>
    </location>
</feature>
<dbReference type="SUPFAM" id="SSF82895">
    <property type="entry name" value="TSP-1 type 1 repeat"/>
    <property type="match status" value="16"/>
</dbReference>
<evidence type="ECO:0000256" key="5">
    <source>
        <dbReference type="ARBA" id="ARBA00022989"/>
    </source>
</evidence>
<comment type="subcellular location">
    <subcellularLocation>
        <location evidence="1">Membrane</location>
        <topology evidence="1">Multi-pass membrane protein</topology>
    </subcellularLocation>
</comment>
<keyword evidence="4" id="KW-0677">Repeat</keyword>
<evidence type="ECO:0000313" key="13">
    <source>
        <dbReference type="Proteomes" id="UP001178507"/>
    </source>
</evidence>
<evidence type="ECO:0000256" key="2">
    <source>
        <dbReference type="ARBA" id="ARBA00022692"/>
    </source>
</evidence>
<dbReference type="PANTHER" id="PTHR22906">
    <property type="entry name" value="PROPERDIN"/>
    <property type="match status" value="1"/>
</dbReference>
<dbReference type="Proteomes" id="UP001178507">
    <property type="component" value="Unassembled WGS sequence"/>
</dbReference>
<gene>
    <name evidence="12" type="ORF">EVOR1521_LOCUS7824</name>
</gene>
<dbReference type="SMART" id="SM00209">
    <property type="entry name" value="TSP1"/>
    <property type="match status" value="21"/>
</dbReference>
<sequence>MTHVVDSVPLLLTPVAGPASADAEVGHQRGNSSGVTSGLLCETGATERRGSCVQRGFGLTRWIWLPPASTAAPGTPLHPAVAHGRRQRSPSRSPAAAAQRGACKNMEVDVANAGSRVCRRREGSTAPCPAAHARWLEGERQGLCGSRCDRAPRSCHCARPEGCERRACNTLLSHGLCPDTQALPRLPDHPMGADFALRSKQKLLSQRLDDLGWEQQLAAAGAGFFHCPCSWHRLLAAEATEPQMLRRVPPTSTCFRGHPAARDLAVTARLPLGTAEAAKMLKDIAREAAASEGADIPDLHGRLLQELCVAVRGHRPWPVAGQGSYGFLMFEVSCARQLFCEEDMAAFTRGYSAVLMRVGQDGLRQLSGMGMDLNLDGGTSMSNGMDVGSSGSQTILGGDGSMRVDGGLSVSNGMDGGVSGSSGLSGGSSMSSGMDGGSSWSQTIHHGGSSISNGMDGGVSGSSGLSGGSSMSSGMDGGSSWSQTIHHGGSSIFNGMDGGVSGSSGLSGGSSMSSGMDGGSSWSQTIHHGGSSISNGMDGGVSGSSGLSGGSSMSSGMDGGSSWSQTIQHGGSSISNGMDGGVSGSSGLSGGSSMSSGMDGGSSWSQTIHHGGSSISNGMDGGVSGSSGLGGGVSGSSGLGGGVSGSSGLGGGVSGSSGLGGGVSGSSGLGGGVSGSSGLGEGVSGSIGLGGGVSGSSGLGGGFGNPGSEDSPAFTDAGKCRGREEEWVACDLPSCKTCEPQDCVFAEWMEWFPLGGCTGLCQRKRLKAQTNNECGQPCSGSLLQTVFRRECYPDYAACVSETRDCVWSAWTSWSSTCFGDGRELRLNQRFRSRNVLKQALANGQLCIGPYNQTEPCIAETFERRDCGLSHWSEWTHCSRPCGGGWQARIRRVVQYASNGGTPCEDVTREQQPCHIEPCGGESCVLSEWGDWQGCDILSTAQEYRSRELLQPASDETPCDQTLRETRGCPEDDEVPEVCKLNAWTEWTVCSATCAGQQQRSRRLPSNQPRCFLDATVVGEGVPVQEIQACGAPRCEAAVCRLSVWTEWSGCSQGCGDGIHTRSREILESSAHASCDEALEQVRPCRMQDCVALDCVWADWDEWSACSCTCGGGTMRRNRVIQQSPRHGGRTCDPEEKGQIAPCATQSCEMCVDGRCWHNYGLKWVRTYVHPQEQDLYYEHFNSGIYRASEALREQVIDVAVDEVLGTLAQLLPPPAARRAQWALSALHGLRYALCAVEFQECYQSEEEAADGILSFCAAAGEALAELGIPQQDLHTAVLIPKDLEAVVRSVLQAAQPQWADAVVYQFPTFLPAAYSPARLCDLSTLPLAALTNPDFAEGRGDADYRGVRVPQLSMEAILKRIRWRGGTPLSRWVVNLGAYDGRCGRGTECFDPANCLVEEQHFSGLLLEGNESVAKAMHDRLADERLLNEVLVRAAAVTPGSVAPLVLGQLPVREVDLLKIDVDSMPHDALLSALLTAGLGAKVIHTEIGPWFPPPVSYWREHDPSEPLVYAPRPEVVGLNPSLARVDEVLKPFGYELLQVELYDAIWVRAEYLDAFDPAGRHDIYDKWLVGAFCHPGFLRFGENFKYGRYDYRAWANPELSWEVRGQHMRSLLQRAQSGRWHLWSSWGSWSRCSATCSASYKARHRSVDRHPNYCGRPAVGLEDQYEVCENQPNCVPDKDCVLSAWSTWTGCSCKCFGVRERHRAVEQYASGNGKPCLEESLKFVEPCAPGPGQAVPTDCKPDPARPCQMGDWEEWQSCSASCDTGERKRARNILIPAADDGPPCEDPTEQVEPCNTQACHMTCVDCLWSQWSEWSACSHCGHQRYRHRGITRQANHCGKKCDTQAAKEVGFCPSKCEERYCVWSSWQDMGGCSAKCGPSTRLLHRELKFTTRLPEPEVEPIGNSGGLCRDALGRSYSGCPIQALSLEDCSEGLRKLGGVRGVQGAMFDRGDVVKFGARRCFILVDPGTMIQTVDVPGGWMKTPCIEGKGAGPITSAGTASGADTWKCLTLTNMPLIIGDPSVPCSGTQIYQSTCDSKPCRDECVPVDCELGEWSQWSEPSCTELCERSRTIARSNEPQSQSAQSHVRAAAPGNPAGGGMMALSEGGCHEADFLQRLADEKASLLRRVEEEKMAWLDALERSFGVIQPARGEELQEVNGCAAREGPSERFRLSRLERPLQPLLPEDVDPAPLTPRQVSKHWDPLRQRSSDSESDPFAEDVIQSESMESMESMDSSVVSRPSRVSVRSTAAAQKVQNLFNPTDSVLEVLVRYMDYVAGFLVFLNSLLMMAELELEGRQAAKLLGLDSGEDLYETLRVLSLLDEFFVAVFLLELLLRIYMEGRNLYKDWANIFDVILVILGLVDVVVGRVLNPENDMMKDVILLRLIRGLKSLRALRLVRTFRFVRGLRVLVKACQVFLPSLFWAMVLLGVFMTMGALTLGTTLQIFISDDAADLEERQWVWERYGTALRASYTMYELTFAGNWPTNARPIIENVSPWFAIFFLGYITIIVFALIRVISALFLKDTLDAAQNDAEHAVVDRLKQKGEYVQKLEHLFQAIDEEGNGMISEAKLSRVLQHPNVKAYLETLDLNFRESAALFHLLDNGDGEVTLAEFIDGIMHCKGPARAIDQVAMHADLRQLIHRLDGIWQKVGRKANTTKDKQKAFRKQAAYLKTFRLDAADQGKRKPATEQELGLCEGLHALDRCGGKPCGGLLVETKRCYKNCTAPVDCKLGEWGSWAPAECMTPTDQKERERAVLVVAENGGRACAGVMRETMACSEDQEPVNDCELGQFSEWSACTATCGSGLRTQSRSIQVEASGGGSPCKGPLALLQPCSLGPCECPVTDAVLSQWGEWSGCNSGMHLRKRQVSQSAKCGGQPAKGGLMEVKRCGEVIDCEVSEWTGWDECDKSCGGGQQQRHRQVTRNPLNGGMRCPKDLVVTQGCNQEPCHATSCEVTEWEAWGECSSSCGSGVHERRRTFLHLAEDGGSGCDLPLSDMKPCSAEGRRLQSCPPTDCGCVWRDWSEWSACTCECGGGQKTRNRHIARAPLPGCTPCEPSDKQQILPCNTQKCQEDECVDGLWGLWQEWEPCSSTCKGGITWRMRKIARHASDCGRPVEGVSQHHASCNEGVSCVESTDCQLGEWAAWSACTQACDGVKRRSRQIAVQGRGDGAYCIGPMHQTYPCSTDKGLLEFSSPALYLHLDKLVEKNVDRGQAQLKYGDVTKLPGDESSVDLVVAATSAMQSIGRGLWLQNFLRLAPFGLAKCPCLGFSGVEGTATVLLGERYVPYPGDLGSRCSAWDDGRQPDACLEGQEPGKGNGWCKQSWCYVDPRKCDLEAVPSMSSYLPTARYQGMPLFYSYATCGNQEPEPHPDAGQTGCDCIGFDNRAGSVKARIDGAHVRYPGEVGGSCKAWDLENHPACAVKGSKPSFCSEKWCFVDPCKCSLKTPPKESVYLNATLGGRSIYYSYQTCGANDTFTEVYNRNACTIAGEEECGKLPKCAWTGTRCLGKELVVPELCSAAEEYNGTTVEDLRSGAKLPFRCLWGALLALLALSVRRYPERTGLHGSVGSVATEPGTSVDVEFILMKSGTTEEVRAKMLMLKLFDLSDGSKLEVKDCDEPFLARETQLTVHGEDGVVITSQMPGTSAPKDPMSVSPRQEMQAAAILFKDTSRARVTFTSGSGEGLLFAGKACWSGDCLISACGRGDDSVDCVMNEWQPWGPCSVSCGRGQRVRSRTVQSLNSHGGRPCHTDLSETEGCRAVSCAEACEAQDCVWSDWSDWGACDKCGGQMKRFRNVITPSSCGGKGCEAEGAEETAKCPRKCHELSYCTWGDWGPFGECTSTCGHGIKRRTRRLKVVDEPVKSIIGESFMGTEDLKDKFHELQQRAVQLEAARSQQLVVAFACGFLGLVAFVAAGRRSSWATASDYSRVAGSDQE</sequence>
<dbReference type="PROSITE" id="PS50222">
    <property type="entry name" value="EF_HAND_2"/>
    <property type="match status" value="1"/>
</dbReference>
<feature type="region of interest" description="Disordered" evidence="9">
    <location>
        <begin position="380"/>
        <end position="632"/>
    </location>
</feature>
<dbReference type="PROSITE" id="PS50092">
    <property type="entry name" value="TSP1"/>
    <property type="match status" value="20"/>
</dbReference>
<evidence type="ECO:0000256" key="9">
    <source>
        <dbReference type="SAM" id="MobiDB-lite"/>
    </source>
</evidence>
<evidence type="ECO:0000256" key="4">
    <source>
        <dbReference type="ARBA" id="ARBA00022737"/>
    </source>
</evidence>
<feature type="compositionally biased region" description="Gly residues" evidence="9">
    <location>
        <begin position="537"/>
        <end position="549"/>
    </location>
</feature>
<dbReference type="Pfam" id="PF00090">
    <property type="entry name" value="TSP_1"/>
    <property type="match status" value="11"/>
</dbReference>
<keyword evidence="7" id="KW-1015">Disulfide bond</keyword>
<comment type="caution">
    <text evidence="12">The sequence shown here is derived from an EMBL/GenBank/DDBJ whole genome shotgun (WGS) entry which is preliminary data.</text>
</comment>
<feature type="compositionally biased region" description="Polar residues" evidence="9">
    <location>
        <begin position="604"/>
        <end position="617"/>
    </location>
</feature>
<feature type="compositionally biased region" description="Polar residues" evidence="9">
    <location>
        <begin position="563"/>
        <end position="576"/>
    </location>
</feature>
<dbReference type="InterPro" id="IPR052065">
    <property type="entry name" value="Compl_asym_regulator"/>
</dbReference>
<feature type="compositionally biased region" description="Basic and acidic residues" evidence="9">
    <location>
        <begin position="2199"/>
        <end position="2210"/>
    </location>
</feature>
<keyword evidence="3" id="KW-0732">Signal</keyword>
<feature type="compositionally biased region" description="Gly residues" evidence="9">
    <location>
        <begin position="619"/>
        <end position="632"/>
    </location>
</feature>
<reference evidence="12" key="1">
    <citation type="submission" date="2023-08" db="EMBL/GenBank/DDBJ databases">
        <authorList>
            <person name="Chen Y."/>
            <person name="Shah S."/>
            <person name="Dougan E. K."/>
            <person name="Thang M."/>
            <person name="Chan C."/>
        </authorList>
    </citation>
    <scope>NUCLEOTIDE SEQUENCE</scope>
</reference>
<keyword evidence="8" id="KW-0325">Glycoprotein</keyword>
<dbReference type="EMBL" id="CAUJNA010000646">
    <property type="protein sequence ID" value="CAJ1379646.1"/>
    <property type="molecule type" value="Genomic_DNA"/>
</dbReference>
<protein>
    <recommendedName>
        <fullName evidence="11">EF-hand domain-containing protein</fullName>
    </recommendedName>
</protein>
<feature type="transmembrane region" description="Helical" evidence="10">
    <location>
        <begin position="2420"/>
        <end position="2446"/>
    </location>
</feature>
<dbReference type="InterPro" id="IPR000884">
    <property type="entry name" value="TSP1_rpt"/>
</dbReference>
<feature type="region of interest" description="Disordered" evidence="9">
    <location>
        <begin position="74"/>
        <end position="101"/>
    </location>
</feature>
<dbReference type="InterPro" id="IPR027359">
    <property type="entry name" value="Volt_channel_dom_sf"/>
</dbReference>
<feature type="transmembrane region" description="Helical" evidence="10">
    <location>
        <begin position="2350"/>
        <end position="2369"/>
    </location>
</feature>
<evidence type="ECO:0000313" key="12">
    <source>
        <dbReference type="EMBL" id="CAJ1379646.1"/>
    </source>
</evidence>
<feature type="region of interest" description="Disordered" evidence="9">
    <location>
        <begin position="2073"/>
        <end position="2097"/>
    </location>
</feature>
<keyword evidence="6 10" id="KW-0472">Membrane</keyword>
<feature type="compositionally biased region" description="Low complexity" evidence="9">
    <location>
        <begin position="591"/>
        <end position="603"/>
    </location>
</feature>
<evidence type="ECO:0000256" key="7">
    <source>
        <dbReference type="ARBA" id="ARBA00023157"/>
    </source>
</evidence>
<dbReference type="Gene3D" id="2.20.100.10">
    <property type="entry name" value="Thrombospondin type-1 (TSP1) repeat"/>
    <property type="match status" value="17"/>
</dbReference>
<evidence type="ECO:0000256" key="8">
    <source>
        <dbReference type="ARBA" id="ARBA00023180"/>
    </source>
</evidence>
<feature type="compositionally biased region" description="Gly residues" evidence="9">
    <location>
        <begin position="496"/>
        <end position="508"/>
    </location>
</feature>
<feature type="compositionally biased region" description="Gly residues" evidence="9">
    <location>
        <begin position="414"/>
        <end position="426"/>
    </location>
</feature>
<dbReference type="InterPro" id="IPR036383">
    <property type="entry name" value="TSP1_rpt_sf"/>
</dbReference>
<dbReference type="CDD" id="cd00051">
    <property type="entry name" value="EFh"/>
    <property type="match status" value="1"/>
</dbReference>
<dbReference type="GO" id="GO:0005216">
    <property type="term" value="F:monoatomic ion channel activity"/>
    <property type="evidence" value="ECO:0007669"/>
    <property type="project" value="InterPro"/>
</dbReference>
<dbReference type="SUPFAM" id="SSF47473">
    <property type="entry name" value="EF-hand"/>
    <property type="match status" value="1"/>
</dbReference>
<feature type="transmembrane region" description="Helical" evidence="10">
    <location>
        <begin position="2496"/>
        <end position="2521"/>
    </location>
</feature>
<dbReference type="PANTHER" id="PTHR22906:SF21">
    <property type="entry name" value="SEMA DOMAIN-CONTAINING PROTEIN"/>
    <property type="match status" value="1"/>
</dbReference>
<dbReference type="InterPro" id="IPR044004">
    <property type="entry name" value="TSP1_spondin_dom"/>
</dbReference>
<dbReference type="Gene3D" id="1.10.287.70">
    <property type="match status" value="1"/>
</dbReference>
<feature type="compositionally biased region" description="Polar residues" evidence="9">
    <location>
        <begin position="522"/>
        <end position="535"/>
    </location>
</feature>
<keyword evidence="13" id="KW-1185">Reference proteome</keyword>
<dbReference type="Gene3D" id="1.10.238.10">
    <property type="entry name" value="EF-hand"/>
    <property type="match status" value="1"/>
</dbReference>
<feature type="transmembrane region" description="Helical" evidence="10">
    <location>
        <begin position="2314"/>
        <end position="2338"/>
    </location>
</feature>
<accession>A0AA36I3I0</accession>
<dbReference type="InterPro" id="IPR011992">
    <property type="entry name" value="EF-hand-dom_pair"/>
</dbReference>
<evidence type="ECO:0000256" key="6">
    <source>
        <dbReference type="ARBA" id="ARBA00023136"/>
    </source>
</evidence>
<evidence type="ECO:0000256" key="3">
    <source>
        <dbReference type="ARBA" id="ARBA00022729"/>
    </source>
</evidence>
<dbReference type="InterPro" id="IPR002048">
    <property type="entry name" value="EF_hand_dom"/>
</dbReference>
<feature type="compositionally biased region" description="Low complexity" evidence="9">
    <location>
        <begin position="90"/>
        <end position="101"/>
    </location>
</feature>